<dbReference type="EMBL" id="JACBZO010000001">
    <property type="protein sequence ID" value="NYI40303.1"/>
    <property type="molecule type" value="Genomic_DNA"/>
</dbReference>
<name>A0A7Z0CIW4_9MICO</name>
<comment type="caution">
    <text evidence="2">The sequence shown here is derived from an EMBL/GenBank/DDBJ whole genome shotgun (WGS) entry which is preliminary data.</text>
</comment>
<feature type="region of interest" description="Disordered" evidence="1">
    <location>
        <begin position="1"/>
        <end position="22"/>
    </location>
</feature>
<gene>
    <name evidence="2" type="ORF">BKA03_000422</name>
</gene>
<proteinExistence type="predicted"/>
<dbReference type="AlphaFoldDB" id="A0A7Z0CIW4"/>
<sequence length="56" mass="6294">MGPRGWVREAKNPDRNPYPRAKSKVTSISSWSLNGAWAGQGFVRCVEEMAVDRTSR</sequence>
<dbReference type="Proteomes" id="UP000547973">
    <property type="component" value="Unassembled WGS sequence"/>
</dbReference>
<evidence type="ECO:0000313" key="3">
    <source>
        <dbReference type="Proteomes" id="UP000547973"/>
    </source>
</evidence>
<keyword evidence="3" id="KW-1185">Reference proteome</keyword>
<evidence type="ECO:0000313" key="2">
    <source>
        <dbReference type="EMBL" id="NYI40303.1"/>
    </source>
</evidence>
<accession>A0A7Z0CIW4</accession>
<reference evidence="2 3" key="1">
    <citation type="submission" date="2020-07" db="EMBL/GenBank/DDBJ databases">
        <title>Sequencing the genomes of 1000 actinobacteria strains.</title>
        <authorList>
            <person name="Klenk H.-P."/>
        </authorList>
    </citation>
    <scope>NUCLEOTIDE SEQUENCE [LARGE SCALE GENOMIC DNA]</scope>
    <source>
        <strain evidence="2 3">DSM 19970</strain>
    </source>
</reference>
<feature type="compositionally biased region" description="Basic and acidic residues" evidence="1">
    <location>
        <begin position="1"/>
        <end position="14"/>
    </location>
</feature>
<organism evidence="2 3">
    <name type="scientific">Demequina lutea</name>
    <dbReference type="NCBI Taxonomy" id="431489"/>
    <lineage>
        <taxon>Bacteria</taxon>
        <taxon>Bacillati</taxon>
        <taxon>Actinomycetota</taxon>
        <taxon>Actinomycetes</taxon>
        <taxon>Micrococcales</taxon>
        <taxon>Demequinaceae</taxon>
        <taxon>Demequina</taxon>
    </lineage>
</organism>
<protein>
    <submittedName>
        <fullName evidence="2">Uncharacterized protein</fullName>
    </submittedName>
</protein>
<evidence type="ECO:0000256" key="1">
    <source>
        <dbReference type="SAM" id="MobiDB-lite"/>
    </source>
</evidence>